<feature type="chain" id="PRO_5009942910" description="Lipoprotein" evidence="1">
    <location>
        <begin position="21"/>
        <end position="135"/>
    </location>
</feature>
<dbReference type="Proteomes" id="UP000185999">
    <property type="component" value="Unassembled WGS sequence"/>
</dbReference>
<keyword evidence="1" id="KW-0732">Signal</keyword>
<dbReference type="EMBL" id="FTOE01000001">
    <property type="protein sequence ID" value="SIS44275.1"/>
    <property type="molecule type" value="Genomic_DNA"/>
</dbReference>
<dbReference type="PROSITE" id="PS51257">
    <property type="entry name" value="PROKAR_LIPOPROTEIN"/>
    <property type="match status" value="1"/>
</dbReference>
<organism evidence="2 3">
    <name type="scientific">Neptunomonas antarctica</name>
    <dbReference type="NCBI Taxonomy" id="619304"/>
    <lineage>
        <taxon>Bacteria</taxon>
        <taxon>Pseudomonadati</taxon>
        <taxon>Pseudomonadota</taxon>
        <taxon>Gammaproteobacteria</taxon>
        <taxon>Oceanospirillales</taxon>
        <taxon>Oceanospirillaceae</taxon>
        <taxon>Neptunomonas</taxon>
    </lineage>
</organism>
<dbReference type="RefSeq" id="WP_054342775.1">
    <property type="nucleotide sequence ID" value="NZ_FTOE01000001.1"/>
</dbReference>
<evidence type="ECO:0000313" key="3">
    <source>
        <dbReference type="Proteomes" id="UP000185999"/>
    </source>
</evidence>
<protein>
    <recommendedName>
        <fullName evidence="4">Lipoprotein</fullName>
    </recommendedName>
</protein>
<dbReference type="AlphaFoldDB" id="A0A1N7J4I7"/>
<evidence type="ECO:0000256" key="1">
    <source>
        <dbReference type="SAM" id="SignalP"/>
    </source>
</evidence>
<sequence>MKIHSFLAAGLLGLSLTACQAIKPQFIEPGTLNRAQLHELFVNQTVESHNLNNNQISYTFYAVDGQVVQQRDDEIRTGQWKINSKDKICLNMENTRFGCRYVVRKGDEYFKYRNNKEGKPEPIIRYGSFVPGKAF</sequence>
<evidence type="ECO:0008006" key="4">
    <source>
        <dbReference type="Google" id="ProtNLM"/>
    </source>
</evidence>
<reference evidence="3" key="1">
    <citation type="submission" date="2017-01" db="EMBL/GenBank/DDBJ databases">
        <authorList>
            <person name="Varghese N."/>
            <person name="Submissions S."/>
        </authorList>
    </citation>
    <scope>NUCLEOTIDE SEQUENCE [LARGE SCALE GENOMIC DNA]</scope>
    <source>
        <strain evidence="3">DSM 22306</strain>
    </source>
</reference>
<gene>
    <name evidence="2" type="ORF">SAMN05421760_101601</name>
</gene>
<accession>A0A1N7J4I7</accession>
<proteinExistence type="predicted"/>
<feature type="signal peptide" evidence="1">
    <location>
        <begin position="1"/>
        <end position="20"/>
    </location>
</feature>
<evidence type="ECO:0000313" key="2">
    <source>
        <dbReference type="EMBL" id="SIS44275.1"/>
    </source>
</evidence>
<dbReference type="STRING" id="619304.SAMN05421760_101601"/>
<name>A0A1N7J4I7_9GAMM</name>
<keyword evidence="3" id="KW-1185">Reference proteome</keyword>